<name>A0ABW3G7L5_9NOCA</name>
<dbReference type="GO" id="GO:0004715">
    <property type="term" value="F:non-membrane spanning protein tyrosine kinase activity"/>
    <property type="evidence" value="ECO:0007669"/>
    <property type="project" value="UniProtKB-EC"/>
</dbReference>
<evidence type="ECO:0000313" key="19">
    <source>
        <dbReference type="Proteomes" id="UP001597068"/>
    </source>
</evidence>
<dbReference type="Pfam" id="PF02706">
    <property type="entry name" value="Wzz"/>
    <property type="match status" value="1"/>
</dbReference>
<keyword evidence="8" id="KW-0547">Nucleotide-binding</keyword>
<dbReference type="InterPro" id="IPR027417">
    <property type="entry name" value="P-loop_NTPase"/>
</dbReference>
<dbReference type="SUPFAM" id="SSF52540">
    <property type="entry name" value="P-loop containing nucleoside triphosphate hydrolases"/>
    <property type="match status" value="1"/>
</dbReference>
<dbReference type="RefSeq" id="WP_253647299.1">
    <property type="nucleotide sequence ID" value="NZ_BAAAMO010000002.1"/>
</dbReference>
<dbReference type="InterPro" id="IPR025669">
    <property type="entry name" value="AAA_dom"/>
</dbReference>
<keyword evidence="6 18" id="KW-0808">Transferase</keyword>
<evidence type="ECO:0000313" key="18">
    <source>
        <dbReference type="EMBL" id="MFD0924689.1"/>
    </source>
</evidence>
<dbReference type="InterPro" id="IPR003856">
    <property type="entry name" value="LPS_length_determ_N"/>
</dbReference>
<reference evidence="19" key="1">
    <citation type="journal article" date="2019" name="Int. J. Syst. Evol. Microbiol.">
        <title>The Global Catalogue of Microorganisms (GCM) 10K type strain sequencing project: providing services to taxonomists for standard genome sequencing and annotation.</title>
        <authorList>
            <consortium name="The Broad Institute Genomics Platform"/>
            <consortium name="The Broad Institute Genome Sequencing Center for Infectious Disease"/>
            <person name="Wu L."/>
            <person name="Ma J."/>
        </authorList>
    </citation>
    <scope>NUCLEOTIDE SEQUENCE [LARGE SCALE GENOMIC DNA]</scope>
    <source>
        <strain evidence="19">CCUG 50873</strain>
    </source>
</reference>
<dbReference type="CDD" id="cd05387">
    <property type="entry name" value="BY-kinase"/>
    <property type="match status" value="1"/>
</dbReference>
<evidence type="ECO:0000256" key="7">
    <source>
        <dbReference type="ARBA" id="ARBA00022692"/>
    </source>
</evidence>
<dbReference type="EC" id="2.7.10.2" evidence="18"/>
<organism evidence="18 19">
    <name type="scientific">Williamsia deligens</name>
    <dbReference type="NCBI Taxonomy" id="321325"/>
    <lineage>
        <taxon>Bacteria</taxon>
        <taxon>Bacillati</taxon>
        <taxon>Actinomycetota</taxon>
        <taxon>Actinomycetes</taxon>
        <taxon>Mycobacteriales</taxon>
        <taxon>Nocardiaceae</taxon>
        <taxon>Williamsia</taxon>
    </lineage>
</organism>
<evidence type="ECO:0000256" key="13">
    <source>
        <dbReference type="ARBA" id="ARBA00023137"/>
    </source>
</evidence>
<feature type="domain" description="AAA" evidence="17">
    <location>
        <begin position="283"/>
        <end position="412"/>
    </location>
</feature>
<feature type="transmembrane region" description="Helical" evidence="15">
    <location>
        <begin position="188"/>
        <end position="206"/>
    </location>
</feature>
<keyword evidence="7 15" id="KW-0812">Transmembrane</keyword>
<evidence type="ECO:0000256" key="4">
    <source>
        <dbReference type="ARBA" id="ARBA00022475"/>
    </source>
</evidence>
<comment type="similarity">
    <text evidence="2">Belongs to the CpsC/CapA family.</text>
</comment>
<dbReference type="PANTHER" id="PTHR32309">
    <property type="entry name" value="TYROSINE-PROTEIN KINASE"/>
    <property type="match status" value="1"/>
</dbReference>
<dbReference type="InterPro" id="IPR050445">
    <property type="entry name" value="Bact_polysacc_biosynth/exp"/>
</dbReference>
<evidence type="ECO:0000256" key="9">
    <source>
        <dbReference type="ARBA" id="ARBA00022777"/>
    </source>
</evidence>
<dbReference type="NCBIfam" id="TIGR01007">
    <property type="entry name" value="eps_fam"/>
    <property type="match status" value="1"/>
</dbReference>
<dbReference type="EMBL" id="JBHTIL010000001">
    <property type="protein sequence ID" value="MFD0924689.1"/>
    <property type="molecule type" value="Genomic_DNA"/>
</dbReference>
<protein>
    <submittedName>
        <fullName evidence="18">Polysaccharide biosynthesis tyrosine autokinase</fullName>
        <ecNumber evidence="18">2.7.10.2</ecNumber>
    </submittedName>
</protein>
<dbReference type="InterPro" id="IPR005702">
    <property type="entry name" value="Wzc-like_C"/>
</dbReference>
<evidence type="ECO:0000256" key="14">
    <source>
        <dbReference type="ARBA" id="ARBA00053015"/>
    </source>
</evidence>
<keyword evidence="12 15" id="KW-0472">Membrane</keyword>
<keyword evidence="9" id="KW-0418">Kinase</keyword>
<keyword evidence="19" id="KW-1185">Reference proteome</keyword>
<comment type="catalytic activity">
    <reaction evidence="14">
        <text>L-tyrosyl-[protein] + ATP = O-phospho-L-tyrosyl-[protein] + ADP + H(+)</text>
        <dbReference type="Rhea" id="RHEA:10596"/>
        <dbReference type="Rhea" id="RHEA-COMP:10136"/>
        <dbReference type="Rhea" id="RHEA-COMP:20101"/>
        <dbReference type="ChEBI" id="CHEBI:15378"/>
        <dbReference type="ChEBI" id="CHEBI:30616"/>
        <dbReference type="ChEBI" id="CHEBI:46858"/>
        <dbReference type="ChEBI" id="CHEBI:61978"/>
        <dbReference type="ChEBI" id="CHEBI:456216"/>
    </reaction>
</comment>
<evidence type="ECO:0000256" key="3">
    <source>
        <dbReference type="ARBA" id="ARBA00008883"/>
    </source>
</evidence>
<keyword evidence="5" id="KW-0997">Cell inner membrane</keyword>
<dbReference type="PANTHER" id="PTHR32309:SF31">
    <property type="entry name" value="CAPSULAR EXOPOLYSACCHARIDE FAMILY"/>
    <property type="match status" value="1"/>
</dbReference>
<keyword evidence="11 15" id="KW-1133">Transmembrane helix</keyword>
<keyword evidence="13" id="KW-0829">Tyrosine-protein kinase</keyword>
<evidence type="ECO:0000256" key="10">
    <source>
        <dbReference type="ARBA" id="ARBA00022840"/>
    </source>
</evidence>
<evidence type="ECO:0000256" key="11">
    <source>
        <dbReference type="ARBA" id="ARBA00022989"/>
    </source>
</evidence>
<sequence>MTADNEGREGQNPVVDALNELRKRWLVVIGGAVVLAAVALGYSLAQTPEYEAAATLYVTSGTDDNSSSAYQGSLASQQRVTSYAKLVDSDAIVTQALQSGGLSLSLDDAKAALKATSTNETVLLSITATLTNRGEAVSLVNAVSRSMTSYVTQLETPSGGGRPLAKLTLVSPARASSTPVSPKTTRNVLLGAVAGLILSALVVLALSRFNTRTRSEADLARVSSTPVLASVPADELLKRRGLIDFREGATAAAEAFRKLRTNLTFTSVDNPPKTIVVTSAVAVEGKTTTAMNLAAALVEAGKRVVLVDADLRRPQVDTRTGLLGEVGFTNFLRGDGVLNDLVQPTQVDGLWILASGPKPPNPAELLGARRASDALTELAASFDYVIVDSPPVLPVTDAVVLAQWADGVVLVARAGSTKIPDLKDAYEQIVNGQTPVIGFVLTEAPTDKSRYGYYAVKPKRSRSLFGRSREPKAIENVLEPKRSPKH</sequence>
<evidence type="ECO:0000256" key="15">
    <source>
        <dbReference type="SAM" id="Phobius"/>
    </source>
</evidence>
<keyword evidence="10" id="KW-0067">ATP-binding</keyword>
<keyword evidence="4" id="KW-1003">Cell membrane</keyword>
<dbReference type="Pfam" id="PF13614">
    <property type="entry name" value="AAA_31"/>
    <property type="match status" value="1"/>
</dbReference>
<gene>
    <name evidence="18" type="ORF">ACFQ04_02970</name>
</gene>
<evidence type="ECO:0000256" key="8">
    <source>
        <dbReference type="ARBA" id="ARBA00022741"/>
    </source>
</evidence>
<evidence type="ECO:0000256" key="6">
    <source>
        <dbReference type="ARBA" id="ARBA00022679"/>
    </source>
</evidence>
<dbReference type="Proteomes" id="UP001597068">
    <property type="component" value="Unassembled WGS sequence"/>
</dbReference>
<comment type="caution">
    <text evidence="18">The sequence shown here is derived from an EMBL/GenBank/DDBJ whole genome shotgun (WGS) entry which is preliminary data.</text>
</comment>
<comment type="subcellular location">
    <subcellularLocation>
        <location evidence="1">Cell inner membrane</location>
        <topology evidence="1">Multi-pass membrane protein</topology>
    </subcellularLocation>
</comment>
<feature type="transmembrane region" description="Helical" evidence="15">
    <location>
        <begin position="25"/>
        <end position="45"/>
    </location>
</feature>
<comment type="similarity">
    <text evidence="3">Belongs to the etk/wzc family.</text>
</comment>
<evidence type="ECO:0000256" key="1">
    <source>
        <dbReference type="ARBA" id="ARBA00004429"/>
    </source>
</evidence>
<evidence type="ECO:0000256" key="12">
    <source>
        <dbReference type="ARBA" id="ARBA00023136"/>
    </source>
</evidence>
<accession>A0ABW3G7L5</accession>
<feature type="domain" description="Polysaccharide chain length determinant N-terminal" evidence="16">
    <location>
        <begin position="18"/>
        <end position="98"/>
    </location>
</feature>
<evidence type="ECO:0000256" key="2">
    <source>
        <dbReference type="ARBA" id="ARBA00006683"/>
    </source>
</evidence>
<evidence type="ECO:0000259" key="16">
    <source>
        <dbReference type="Pfam" id="PF02706"/>
    </source>
</evidence>
<dbReference type="Gene3D" id="3.40.50.300">
    <property type="entry name" value="P-loop containing nucleotide triphosphate hydrolases"/>
    <property type="match status" value="1"/>
</dbReference>
<proteinExistence type="inferred from homology"/>
<evidence type="ECO:0000256" key="5">
    <source>
        <dbReference type="ARBA" id="ARBA00022519"/>
    </source>
</evidence>
<evidence type="ECO:0000259" key="17">
    <source>
        <dbReference type="Pfam" id="PF13614"/>
    </source>
</evidence>